<protein>
    <recommendedName>
        <fullName evidence="5">HTH cro/C1-type domain-containing protein</fullName>
    </recommendedName>
</protein>
<gene>
    <name evidence="6" type="ORF">PMEA_00020293</name>
</gene>
<evidence type="ECO:0000313" key="7">
    <source>
        <dbReference type="Proteomes" id="UP001159428"/>
    </source>
</evidence>
<keyword evidence="1" id="KW-0805">Transcription regulation</keyword>
<feature type="compositionally biased region" description="Basic and acidic residues" evidence="4">
    <location>
        <begin position="107"/>
        <end position="120"/>
    </location>
</feature>
<organism evidence="6 7">
    <name type="scientific">Pocillopora meandrina</name>
    <dbReference type="NCBI Taxonomy" id="46732"/>
    <lineage>
        <taxon>Eukaryota</taxon>
        <taxon>Metazoa</taxon>
        <taxon>Cnidaria</taxon>
        <taxon>Anthozoa</taxon>
        <taxon>Hexacorallia</taxon>
        <taxon>Scleractinia</taxon>
        <taxon>Astrocoeniina</taxon>
        <taxon>Pocilloporidae</taxon>
        <taxon>Pocillopora</taxon>
    </lineage>
</organism>
<dbReference type="PROSITE" id="PS50943">
    <property type="entry name" value="HTH_CROC1"/>
    <property type="match status" value="1"/>
</dbReference>
<dbReference type="Gene3D" id="1.10.260.40">
    <property type="entry name" value="lambda repressor-like DNA-binding domains"/>
    <property type="match status" value="1"/>
</dbReference>
<dbReference type="PANTHER" id="PTHR10245:SF15">
    <property type="entry name" value="ENDOTHELIAL DIFFERENTIATION-RELATED FACTOR 1"/>
    <property type="match status" value="1"/>
</dbReference>
<proteinExistence type="predicted"/>
<keyword evidence="3" id="KW-0804">Transcription</keyword>
<dbReference type="GO" id="GO:0003677">
    <property type="term" value="F:DNA binding"/>
    <property type="evidence" value="ECO:0007669"/>
    <property type="project" value="UniProtKB-KW"/>
</dbReference>
<name>A0AAU9XAY2_9CNID</name>
<dbReference type="SMART" id="SM00530">
    <property type="entry name" value="HTH_XRE"/>
    <property type="match status" value="1"/>
</dbReference>
<reference evidence="6 7" key="1">
    <citation type="submission" date="2022-05" db="EMBL/GenBank/DDBJ databases">
        <authorList>
            <consortium name="Genoscope - CEA"/>
            <person name="William W."/>
        </authorList>
    </citation>
    <scope>NUCLEOTIDE SEQUENCE [LARGE SCALE GENOMIC DNA]</scope>
</reference>
<evidence type="ECO:0000259" key="5">
    <source>
        <dbReference type="PROSITE" id="PS50943"/>
    </source>
</evidence>
<comment type="caution">
    <text evidence="6">The sequence shown here is derived from an EMBL/GenBank/DDBJ whole genome shotgun (WGS) entry which is preliminary data.</text>
</comment>
<dbReference type="Proteomes" id="UP001159428">
    <property type="component" value="Unassembled WGS sequence"/>
</dbReference>
<feature type="compositionally biased region" description="Polar residues" evidence="4">
    <location>
        <begin position="91"/>
        <end position="105"/>
    </location>
</feature>
<dbReference type="PANTHER" id="PTHR10245">
    <property type="entry name" value="ENDOTHELIAL DIFFERENTIATION-RELATED FACTOR 1 MULTIPROTEIN BRIDGING FACTOR 1"/>
    <property type="match status" value="1"/>
</dbReference>
<evidence type="ECO:0000256" key="1">
    <source>
        <dbReference type="ARBA" id="ARBA00023015"/>
    </source>
</evidence>
<dbReference type="FunFam" id="1.10.260.40:FF:000015">
    <property type="entry name" value="Endothelial differentiation-related factor 1"/>
    <property type="match status" value="1"/>
</dbReference>
<evidence type="ECO:0000256" key="4">
    <source>
        <dbReference type="SAM" id="MobiDB-lite"/>
    </source>
</evidence>
<dbReference type="SUPFAM" id="SSF47413">
    <property type="entry name" value="lambda repressor-like DNA-binding domains"/>
    <property type="match status" value="1"/>
</dbReference>
<feature type="region of interest" description="Disordered" evidence="4">
    <location>
        <begin position="81"/>
        <end position="120"/>
    </location>
</feature>
<keyword evidence="7" id="KW-1185">Reference proteome</keyword>
<dbReference type="InterPro" id="IPR013729">
    <property type="entry name" value="MBF1_N"/>
</dbReference>
<keyword evidence="2" id="KW-0238">DNA-binding</keyword>
<dbReference type="InterPro" id="IPR001387">
    <property type="entry name" value="Cro/C1-type_HTH"/>
</dbReference>
<dbReference type="AlphaFoldDB" id="A0AAU9XAY2"/>
<feature type="domain" description="HTH cro/C1-type" evidence="5">
    <location>
        <begin position="134"/>
        <end position="188"/>
    </location>
</feature>
<dbReference type="Pfam" id="PF08523">
    <property type="entry name" value="MBF1"/>
    <property type="match status" value="1"/>
</dbReference>
<evidence type="ECO:0000313" key="6">
    <source>
        <dbReference type="EMBL" id="CAH3142853.1"/>
    </source>
</evidence>
<evidence type="ECO:0000256" key="3">
    <source>
        <dbReference type="ARBA" id="ARBA00023163"/>
    </source>
</evidence>
<dbReference type="EMBL" id="CALNXJ010000037">
    <property type="protein sequence ID" value="CAH3142853.1"/>
    <property type="molecule type" value="Genomic_DNA"/>
</dbReference>
<accession>A0AAU9XAY2</accession>
<dbReference type="CDD" id="cd00093">
    <property type="entry name" value="HTH_XRE"/>
    <property type="match status" value="1"/>
</dbReference>
<evidence type="ECO:0000256" key="2">
    <source>
        <dbReference type="ARBA" id="ARBA00023125"/>
    </source>
</evidence>
<dbReference type="GO" id="GO:0005634">
    <property type="term" value="C:nucleus"/>
    <property type="evidence" value="ECO:0007669"/>
    <property type="project" value="TreeGrafter"/>
</dbReference>
<dbReference type="Pfam" id="PF01381">
    <property type="entry name" value="HTH_3"/>
    <property type="match status" value="1"/>
</dbReference>
<sequence length="204" mass="22608">MEDDSCEPAVYQPAFEDNACSVPLILVLVYFISRGNSLAKYFSISTETLNRVEMAESDWDSVTYLRKKTPRAAELKSKQAVAQAQRHGGQVETSQKFGAASNKQHSANKDSAKLDRETEELHHEKVSLDVGKLIQQSRMGKKLTQKDLATKINEKPQVIMDYESGKAIPNNQVMGKIERALGVKLRGKDKGMPLVSGGKGRNDI</sequence>
<dbReference type="InterPro" id="IPR010982">
    <property type="entry name" value="Lambda_DNA-bd_dom_sf"/>
</dbReference>